<dbReference type="SUPFAM" id="SSF56112">
    <property type="entry name" value="Protein kinase-like (PK-like)"/>
    <property type="match status" value="1"/>
</dbReference>
<sequence>MERELARVLDQPVVLGVHLGPPRANRKPILQILDRQLRPLAVAKVGTEPLTRRLVLREAENLTLVGERDLGPVRAPRVLHAGVWNDAALLVVDHLPLGAATTLAGPALSRAMTMVARSGTVTRHRFVEAPAFSRMAEQARGLDAGPVREAVIEALAGLAALTRPWEHGTWHGDWTAWNCAAHGSEALVWDWERCEEGVPLGWDALHHELREQLQDRTPTQDAARGLVTKAPSLLRPFGVADDIAPDIARAYLVEIALRYLVDRQREKGGPAGRVEDWILPVVCAG</sequence>
<dbReference type="RefSeq" id="WP_179503211.1">
    <property type="nucleotide sequence ID" value="NZ_JACCAA010000001.1"/>
</dbReference>
<reference evidence="1 2" key="1">
    <citation type="submission" date="2020-07" db="EMBL/GenBank/DDBJ databases">
        <title>Sequencing the genomes of 1000 actinobacteria strains.</title>
        <authorList>
            <person name="Klenk H.-P."/>
        </authorList>
    </citation>
    <scope>NUCLEOTIDE SEQUENCE [LARGE SCALE GENOMIC DNA]</scope>
    <source>
        <strain evidence="1 2">DSM 23819</strain>
    </source>
</reference>
<keyword evidence="2" id="KW-1185">Reference proteome</keyword>
<name>A0A7Y9UQ40_9ACTN</name>
<dbReference type="InterPro" id="IPR011009">
    <property type="entry name" value="Kinase-like_dom_sf"/>
</dbReference>
<evidence type="ECO:0000313" key="1">
    <source>
        <dbReference type="EMBL" id="NYG60268.1"/>
    </source>
</evidence>
<organism evidence="1 2">
    <name type="scientific">Nocardioides daedukensis</name>
    <dbReference type="NCBI Taxonomy" id="634462"/>
    <lineage>
        <taxon>Bacteria</taxon>
        <taxon>Bacillati</taxon>
        <taxon>Actinomycetota</taxon>
        <taxon>Actinomycetes</taxon>
        <taxon>Propionibacteriales</taxon>
        <taxon>Nocardioidaceae</taxon>
        <taxon>Nocardioides</taxon>
    </lineage>
</organism>
<dbReference type="AlphaFoldDB" id="A0A7Y9UQ40"/>
<evidence type="ECO:0000313" key="2">
    <source>
        <dbReference type="Proteomes" id="UP000540656"/>
    </source>
</evidence>
<dbReference type="Proteomes" id="UP000540656">
    <property type="component" value="Unassembled WGS sequence"/>
</dbReference>
<proteinExistence type="predicted"/>
<comment type="caution">
    <text evidence="1">The sequence shown here is derived from an EMBL/GenBank/DDBJ whole genome shotgun (WGS) entry which is preliminary data.</text>
</comment>
<dbReference type="EMBL" id="JACCAA010000001">
    <property type="protein sequence ID" value="NYG60268.1"/>
    <property type="molecule type" value="Genomic_DNA"/>
</dbReference>
<protein>
    <recommendedName>
        <fullName evidence="3">Aminoglycoside phosphotransferase domain-containing protein</fullName>
    </recommendedName>
</protein>
<evidence type="ECO:0008006" key="3">
    <source>
        <dbReference type="Google" id="ProtNLM"/>
    </source>
</evidence>
<gene>
    <name evidence="1" type="ORF">BJ980_003191</name>
</gene>
<accession>A0A7Y9UQ40</accession>